<comment type="domain">
    <text evidence="9">The last Arg residue of the ACP-binding site is essential for the weak association between ACP/AcpP and FabH.</text>
</comment>
<reference evidence="12 13" key="1">
    <citation type="submission" date="2024-02" db="EMBL/GenBank/DDBJ databases">
        <title>Deinococcus xinjiangensis NBRC 107630.</title>
        <authorList>
            <person name="Ichikawa N."/>
            <person name="Katano-Makiyama Y."/>
            <person name="Hidaka K."/>
        </authorList>
    </citation>
    <scope>NUCLEOTIDE SEQUENCE [LARGE SCALE GENOMIC DNA]</scope>
    <source>
        <strain evidence="12 13">NBRC 107630</strain>
    </source>
</reference>
<dbReference type="InterPro" id="IPR013751">
    <property type="entry name" value="ACP_syn_III_N"/>
</dbReference>
<dbReference type="NCBIfam" id="NF006829">
    <property type="entry name" value="PRK09352.1"/>
    <property type="match status" value="1"/>
</dbReference>
<dbReference type="SUPFAM" id="SSF53901">
    <property type="entry name" value="Thiolase-like"/>
    <property type="match status" value="1"/>
</dbReference>
<evidence type="ECO:0000256" key="2">
    <source>
        <dbReference type="ARBA" id="ARBA00022490"/>
    </source>
</evidence>
<evidence type="ECO:0000259" key="10">
    <source>
        <dbReference type="Pfam" id="PF08541"/>
    </source>
</evidence>
<evidence type="ECO:0000256" key="5">
    <source>
        <dbReference type="ARBA" id="ARBA00022832"/>
    </source>
</evidence>
<dbReference type="PANTHER" id="PTHR34069:SF2">
    <property type="entry name" value="BETA-KETOACYL-[ACYL-CARRIER-PROTEIN] SYNTHASE III"/>
    <property type="match status" value="1"/>
</dbReference>
<dbReference type="Pfam" id="PF08545">
    <property type="entry name" value="ACP_syn_III"/>
    <property type="match status" value="1"/>
</dbReference>
<comment type="similarity">
    <text evidence="1 9">Belongs to the thiolase-like superfamily. FabH family.</text>
</comment>
<dbReference type="EMBL" id="BAABRN010000013">
    <property type="protein sequence ID" value="GAA5501752.1"/>
    <property type="molecule type" value="Genomic_DNA"/>
</dbReference>
<evidence type="ECO:0000256" key="8">
    <source>
        <dbReference type="ARBA" id="ARBA00023315"/>
    </source>
</evidence>
<evidence type="ECO:0000256" key="4">
    <source>
        <dbReference type="ARBA" id="ARBA00022679"/>
    </source>
</evidence>
<keyword evidence="4 9" id="KW-0808">Transferase</keyword>
<accession>A0ABP9V908</accession>
<sequence>MTAARKAYGVLALGCYAPKKVVPNAHYAAYLDTSDEWIRSRSGIAERRHAAENETASVLGIEAVKTMLARQPDALAGVDLIVCATSSPDAMFPSTAALIAGGVGLRGVAAFDVSVACSGFVYALSVAHSMLSAEAAKKVLVVGSEVMSRVVDQADRSTAILFGDGAGCAVLGEVPAGYGFQAFSMGADSSGGPNLYLRGNADQLPDGPQMGPYLTQNGREVFKFAVRIMGDMTEDVLKKAGLGVADIDYLVPHQANIRIIEAACERFGLPLERAVVNLEKYGNTSAASIPLALCEAVQAGKIRRGDQLVLAGFGGGLSWAAAALKWY</sequence>
<dbReference type="NCBIfam" id="TIGR00747">
    <property type="entry name" value="fabH"/>
    <property type="match status" value="1"/>
</dbReference>
<dbReference type="InterPro" id="IPR013747">
    <property type="entry name" value="ACP_syn_III_C"/>
</dbReference>
<gene>
    <name evidence="12" type="primary">fabH_2</name>
    <name evidence="9" type="synonym">fabH</name>
    <name evidence="12" type="ORF">Dxin01_01491</name>
</gene>
<dbReference type="Gene3D" id="3.40.47.10">
    <property type="match status" value="1"/>
</dbReference>
<feature type="domain" description="Beta-ketoacyl-[acyl-carrier-protein] synthase III N-terminal" evidence="11">
    <location>
        <begin position="111"/>
        <end position="188"/>
    </location>
</feature>
<protein>
    <recommendedName>
        <fullName evidence="9">Beta-ketoacyl-[acyl-carrier-protein] synthase III</fullName>
        <shortName evidence="9">Beta-ketoacyl-ACP synthase III</shortName>
        <shortName evidence="9">KAS III</shortName>
        <ecNumber evidence="9">2.3.1.180</ecNumber>
    </recommendedName>
    <alternativeName>
        <fullName evidence="9">3-oxoacyl-[acyl-carrier-protein] synthase 3</fullName>
    </alternativeName>
    <alternativeName>
        <fullName evidence="9">3-oxoacyl-[acyl-carrier-protein] synthase III</fullName>
    </alternativeName>
</protein>
<evidence type="ECO:0000256" key="7">
    <source>
        <dbReference type="ARBA" id="ARBA00023160"/>
    </source>
</evidence>
<comment type="subunit">
    <text evidence="9">Homodimer.</text>
</comment>
<evidence type="ECO:0000256" key="1">
    <source>
        <dbReference type="ARBA" id="ARBA00008642"/>
    </source>
</evidence>
<evidence type="ECO:0000313" key="12">
    <source>
        <dbReference type="EMBL" id="GAA5501752.1"/>
    </source>
</evidence>
<dbReference type="Pfam" id="PF08541">
    <property type="entry name" value="ACP_syn_III_C"/>
    <property type="match status" value="1"/>
</dbReference>
<feature type="domain" description="Beta-ketoacyl-[acyl-carrier-protein] synthase III C-terminal" evidence="10">
    <location>
        <begin position="237"/>
        <end position="326"/>
    </location>
</feature>
<keyword evidence="6 9" id="KW-0443">Lipid metabolism</keyword>
<evidence type="ECO:0000256" key="6">
    <source>
        <dbReference type="ARBA" id="ARBA00023098"/>
    </source>
</evidence>
<organism evidence="12 13">
    <name type="scientific">Deinococcus xinjiangensis</name>
    <dbReference type="NCBI Taxonomy" id="457454"/>
    <lineage>
        <taxon>Bacteria</taxon>
        <taxon>Thermotogati</taxon>
        <taxon>Deinococcota</taxon>
        <taxon>Deinococci</taxon>
        <taxon>Deinococcales</taxon>
        <taxon>Deinococcaceae</taxon>
        <taxon>Deinococcus</taxon>
    </lineage>
</organism>
<dbReference type="PANTHER" id="PTHR34069">
    <property type="entry name" value="3-OXOACYL-[ACYL-CARRIER-PROTEIN] SYNTHASE 3"/>
    <property type="match status" value="1"/>
</dbReference>
<feature type="active site" evidence="9">
    <location>
        <position position="117"/>
    </location>
</feature>
<comment type="function">
    <text evidence="9">Catalyzes the condensation reaction of fatty acid synthesis by the addition to an acyl acceptor of two carbons from malonyl-ACP. Catalyzes the first condensation reaction which initiates fatty acid synthesis and may therefore play a role in governing the total rate of fatty acid production. Possesses both acetoacetyl-ACP synthase and acetyl transacylase activities. Its substrate specificity determines the biosynthesis of branched-chain and/or straight-chain of fatty acids.</text>
</comment>
<keyword evidence="9" id="KW-0511">Multifunctional enzyme</keyword>
<keyword evidence="7 9" id="KW-0275">Fatty acid biosynthesis</keyword>
<evidence type="ECO:0000256" key="3">
    <source>
        <dbReference type="ARBA" id="ARBA00022516"/>
    </source>
</evidence>
<dbReference type="HAMAP" id="MF_01815">
    <property type="entry name" value="FabH"/>
    <property type="match status" value="1"/>
</dbReference>
<keyword evidence="13" id="KW-1185">Reference proteome</keyword>
<proteinExistence type="inferred from homology"/>
<evidence type="ECO:0000256" key="9">
    <source>
        <dbReference type="HAMAP-Rule" id="MF_01815"/>
    </source>
</evidence>
<evidence type="ECO:0000259" key="11">
    <source>
        <dbReference type="Pfam" id="PF08545"/>
    </source>
</evidence>
<keyword evidence="3 9" id="KW-0444">Lipid biosynthesis</keyword>
<dbReference type="InterPro" id="IPR004655">
    <property type="entry name" value="FabH"/>
</dbReference>
<dbReference type="RefSeq" id="WP_353541724.1">
    <property type="nucleotide sequence ID" value="NZ_BAABRN010000013.1"/>
</dbReference>
<feature type="active site" evidence="9">
    <location>
        <position position="253"/>
    </location>
</feature>
<dbReference type="Proteomes" id="UP001458946">
    <property type="component" value="Unassembled WGS sequence"/>
</dbReference>
<feature type="active site" evidence="9">
    <location>
        <position position="283"/>
    </location>
</feature>
<name>A0ABP9V908_9DEIO</name>
<keyword evidence="8 9" id="KW-0012">Acyltransferase</keyword>
<comment type="catalytic activity">
    <reaction evidence="9">
        <text>malonyl-[ACP] + acetyl-CoA + H(+) = 3-oxobutanoyl-[ACP] + CO2 + CoA</text>
        <dbReference type="Rhea" id="RHEA:12080"/>
        <dbReference type="Rhea" id="RHEA-COMP:9623"/>
        <dbReference type="Rhea" id="RHEA-COMP:9625"/>
        <dbReference type="ChEBI" id="CHEBI:15378"/>
        <dbReference type="ChEBI" id="CHEBI:16526"/>
        <dbReference type="ChEBI" id="CHEBI:57287"/>
        <dbReference type="ChEBI" id="CHEBI:57288"/>
        <dbReference type="ChEBI" id="CHEBI:78449"/>
        <dbReference type="ChEBI" id="CHEBI:78450"/>
        <dbReference type="EC" id="2.3.1.180"/>
    </reaction>
</comment>
<keyword evidence="2 9" id="KW-0963">Cytoplasm</keyword>
<comment type="pathway">
    <text evidence="9">Lipid metabolism; fatty acid biosynthesis.</text>
</comment>
<comment type="caution">
    <text evidence="12">The sequence shown here is derived from an EMBL/GenBank/DDBJ whole genome shotgun (WGS) entry which is preliminary data.</text>
</comment>
<feature type="region of interest" description="ACP-binding" evidence="9">
    <location>
        <begin position="254"/>
        <end position="258"/>
    </location>
</feature>
<dbReference type="InterPro" id="IPR016039">
    <property type="entry name" value="Thiolase-like"/>
</dbReference>
<dbReference type="CDD" id="cd00830">
    <property type="entry name" value="KAS_III"/>
    <property type="match status" value="1"/>
</dbReference>
<evidence type="ECO:0000313" key="13">
    <source>
        <dbReference type="Proteomes" id="UP001458946"/>
    </source>
</evidence>
<comment type="subcellular location">
    <subcellularLocation>
        <location evidence="9">Cytoplasm</location>
    </subcellularLocation>
</comment>
<dbReference type="EC" id="2.3.1.180" evidence="9"/>
<keyword evidence="5 9" id="KW-0276">Fatty acid metabolism</keyword>